<reference evidence="1" key="1">
    <citation type="submission" date="2019-08" db="EMBL/GenBank/DDBJ databases">
        <authorList>
            <person name="Kucharzyk K."/>
            <person name="Murdoch R.W."/>
            <person name="Higgins S."/>
            <person name="Loffler F."/>
        </authorList>
    </citation>
    <scope>NUCLEOTIDE SEQUENCE</scope>
</reference>
<evidence type="ECO:0000313" key="1">
    <source>
        <dbReference type="EMBL" id="MPM53356.1"/>
    </source>
</evidence>
<dbReference type="EMBL" id="VSSQ01014297">
    <property type="protein sequence ID" value="MPM53356.1"/>
    <property type="molecule type" value="Genomic_DNA"/>
</dbReference>
<comment type="caution">
    <text evidence="1">The sequence shown here is derived from an EMBL/GenBank/DDBJ whole genome shotgun (WGS) entry which is preliminary data.</text>
</comment>
<name>A0A645AK96_9ZZZZ</name>
<proteinExistence type="predicted"/>
<accession>A0A645AK96</accession>
<organism evidence="1">
    <name type="scientific">bioreactor metagenome</name>
    <dbReference type="NCBI Taxonomy" id="1076179"/>
    <lineage>
        <taxon>unclassified sequences</taxon>
        <taxon>metagenomes</taxon>
        <taxon>ecological metagenomes</taxon>
    </lineage>
</organism>
<dbReference type="AlphaFoldDB" id="A0A645AK96"/>
<protein>
    <recommendedName>
        <fullName evidence="2">DUF695 domain-containing protein</fullName>
    </recommendedName>
</protein>
<gene>
    <name evidence="1" type="ORF">SDC9_100123</name>
</gene>
<evidence type="ECO:0008006" key="2">
    <source>
        <dbReference type="Google" id="ProtNLM"/>
    </source>
</evidence>
<sequence>MSADIREDEQAGAPPLSVQQAESFWKDFSAQLPQLEALAPQEFVERAHEVLAPYVPDLSIELEGKPKEAGTRLVVTAHGSLDQFENVQTLVRHAPRLPNYEVHAFRSRSHGSDFAMHMNDFELSCSDVLVAHYDAGGVVGLELAFEKIVPADMLEHARHMAFIMLDHVLGEWDFAVRVGPVEFVDAFSDEVAGAEPLSVFPPIFDAFLRDDLGRSYAYPNEQDDRWSSLEVRLKDSEDDDPPDLLTFRDSANAVATRADFSHYLEWRFPCDSQEALDAVRDAHDALDAELERGQRGILVYTRMEQMRSRVAAFYVDDPEHAAQLAHRLGAQFAPGLAADLHVEFDPSWREYLALYGAIHLRHGDDAETAQ</sequence>